<evidence type="ECO:0000256" key="2">
    <source>
        <dbReference type="ARBA" id="ARBA00004613"/>
    </source>
</evidence>
<dbReference type="GO" id="GO:0005576">
    <property type="term" value="C:extracellular region"/>
    <property type="evidence" value="ECO:0007669"/>
    <property type="project" value="UniProtKB-SubCell"/>
</dbReference>
<dbReference type="GO" id="GO:0090729">
    <property type="term" value="F:toxin activity"/>
    <property type="evidence" value="ECO:0007669"/>
    <property type="project" value="UniProtKB-KW"/>
</dbReference>
<feature type="compositionally biased region" description="Low complexity" evidence="9">
    <location>
        <begin position="1438"/>
        <end position="1471"/>
    </location>
</feature>
<dbReference type="PANTHER" id="PTHR38340:SF1">
    <property type="entry name" value="S-LAYER PROTEIN"/>
    <property type="match status" value="1"/>
</dbReference>
<feature type="compositionally biased region" description="Polar residues" evidence="9">
    <location>
        <begin position="1423"/>
        <end position="1432"/>
    </location>
</feature>
<dbReference type="SUPFAM" id="SSF51120">
    <property type="entry name" value="beta-Roll"/>
    <property type="match status" value="3"/>
</dbReference>
<feature type="compositionally biased region" description="Basic and acidic residues" evidence="9">
    <location>
        <begin position="219"/>
        <end position="232"/>
    </location>
</feature>
<protein>
    <submittedName>
        <fullName evidence="10">Alkaline phosphatase</fullName>
        <ecNumber evidence="10">3.1.3.1</ecNumber>
    </submittedName>
</protein>
<name>A0A1C3H1K3_9GAMM</name>
<feature type="region of interest" description="Disordered" evidence="9">
    <location>
        <begin position="777"/>
        <end position="799"/>
    </location>
</feature>
<proteinExistence type="predicted"/>
<gene>
    <name evidence="10" type="ORF">CHUV0807_0009</name>
</gene>
<feature type="compositionally biased region" description="Low complexity" evidence="9">
    <location>
        <begin position="1171"/>
        <end position="1221"/>
    </location>
</feature>
<evidence type="ECO:0000256" key="4">
    <source>
        <dbReference type="ARBA" id="ARBA00022656"/>
    </source>
</evidence>
<evidence type="ECO:0000256" key="3">
    <source>
        <dbReference type="ARBA" id="ARBA00022525"/>
    </source>
</evidence>
<dbReference type="InterPro" id="IPR018511">
    <property type="entry name" value="Hemolysin-typ_Ca-bd_CS"/>
</dbReference>
<dbReference type="PRINTS" id="PR01488">
    <property type="entry name" value="RTXTOXINA"/>
</dbReference>
<evidence type="ECO:0000256" key="5">
    <source>
        <dbReference type="ARBA" id="ARBA00022737"/>
    </source>
</evidence>
<evidence type="ECO:0000256" key="6">
    <source>
        <dbReference type="ARBA" id="ARBA00022837"/>
    </source>
</evidence>
<keyword evidence="7" id="KW-0843">Virulence</keyword>
<organism evidence="10 11">
    <name type="scientific">Cardiobacterium hominis</name>
    <dbReference type="NCBI Taxonomy" id="2718"/>
    <lineage>
        <taxon>Bacteria</taxon>
        <taxon>Pseudomonadati</taxon>
        <taxon>Pseudomonadota</taxon>
        <taxon>Gammaproteobacteria</taxon>
        <taxon>Cardiobacteriales</taxon>
        <taxon>Cardiobacteriaceae</taxon>
        <taxon>Cardiobacterium</taxon>
    </lineage>
</organism>
<dbReference type="GO" id="GO:0016020">
    <property type="term" value="C:membrane"/>
    <property type="evidence" value="ECO:0007669"/>
    <property type="project" value="UniProtKB-SubCell"/>
</dbReference>
<feature type="compositionally biased region" description="Polar residues" evidence="9">
    <location>
        <begin position="785"/>
        <end position="795"/>
    </location>
</feature>
<keyword evidence="5" id="KW-0677">Repeat</keyword>
<feature type="region of interest" description="Disordered" evidence="9">
    <location>
        <begin position="1518"/>
        <end position="1544"/>
    </location>
</feature>
<evidence type="ECO:0000256" key="7">
    <source>
        <dbReference type="ARBA" id="ARBA00023026"/>
    </source>
</evidence>
<dbReference type="PANTHER" id="PTHR38340">
    <property type="entry name" value="S-LAYER PROTEIN"/>
    <property type="match status" value="1"/>
</dbReference>
<dbReference type="Proteomes" id="UP000190837">
    <property type="component" value="Unassembled WGS sequence"/>
</dbReference>
<feature type="compositionally biased region" description="Polar residues" evidence="9">
    <location>
        <begin position="1472"/>
        <end position="1487"/>
    </location>
</feature>
<keyword evidence="6" id="KW-0106">Calcium</keyword>
<dbReference type="GO" id="GO:0005509">
    <property type="term" value="F:calcium ion binding"/>
    <property type="evidence" value="ECO:0007669"/>
    <property type="project" value="InterPro"/>
</dbReference>
<keyword evidence="3" id="KW-0964">Secreted</keyword>
<evidence type="ECO:0000256" key="8">
    <source>
        <dbReference type="ARBA" id="ARBA00023136"/>
    </source>
</evidence>
<feature type="compositionally biased region" description="Low complexity" evidence="9">
    <location>
        <begin position="1520"/>
        <end position="1535"/>
    </location>
</feature>
<dbReference type="PRINTS" id="PR00313">
    <property type="entry name" value="CABNDNGRPT"/>
</dbReference>
<feature type="compositionally biased region" description="Polar residues" evidence="9">
    <location>
        <begin position="208"/>
        <end position="217"/>
    </location>
</feature>
<dbReference type="Gene3D" id="2.150.10.10">
    <property type="entry name" value="Serralysin-like metalloprotease, C-terminal"/>
    <property type="match status" value="4"/>
</dbReference>
<keyword evidence="10" id="KW-0378">Hydrolase</keyword>
<feature type="region of interest" description="Disordered" evidence="9">
    <location>
        <begin position="976"/>
        <end position="1033"/>
    </location>
</feature>
<keyword evidence="8" id="KW-0472">Membrane</keyword>
<evidence type="ECO:0000313" key="11">
    <source>
        <dbReference type="Proteomes" id="UP000190837"/>
    </source>
</evidence>
<feature type="region of interest" description="Disordered" evidence="9">
    <location>
        <begin position="1171"/>
        <end position="1231"/>
    </location>
</feature>
<evidence type="ECO:0000256" key="9">
    <source>
        <dbReference type="SAM" id="MobiDB-lite"/>
    </source>
</evidence>
<feature type="compositionally biased region" description="Low complexity" evidence="9">
    <location>
        <begin position="976"/>
        <end position="1026"/>
    </location>
</feature>
<accession>A0A1C3H1K3</accession>
<dbReference type="InterPro" id="IPR050557">
    <property type="entry name" value="RTX_toxin/Mannuronan_C5-epim"/>
</dbReference>
<dbReference type="Pfam" id="PF00353">
    <property type="entry name" value="HemolysinCabind"/>
    <property type="match status" value="7"/>
</dbReference>
<sequence>MSHDYFNELTNGSVVDVNNNPLTGSARDRYINSFNEAISNAMLTKTGQDLVSQWRDSKYRPGMRHTAMIDENATISPDKSDITWNPSAGLRMSDDKGQDIGVASPTSILIHEVAHLLDERISPNSFLAPGSPQRAQAEMHAMGIANSYRKEIGEIERQSYSYVDGNLNRVNPPSVNLGTSKSIGHNYIYDENGNIINVIDTYTNISRNNNTSEVTSTKVKRDPNTDKSDLNNGIREKRSYLDNNLIKTEITIGSLDESGFSINIEKDSKGNISYKHNGDFNQITKPLEELLNKIPSFLKNPSNWFNFATGNWFGLLREMFFHQIDPLALDLNGNGIETLAANGHDGALFDHERLGIRTATGWVHSNDGLLVHDRDGDGKISDGSEIFGDNTPLKNGQTAAHGFAALAELDENGDGKVDAADKTFSKLGVWRDLNHNGISEEGEIFALKDLRIKSLNLGYTQADKDLGNGNTLAEVGSYTDEDGNEHIMGDLRLSADRLHSRYSNSIPLTDEQQQEVNLRGSGRLRDLREAAAQSSELAEVLQQYRKAASKEEQLALRHKLLKAWADTDPQRIKDFFASALMMQSEGRQGIGLTPSQVKHMNEIVVMGFWDLIGQPDPERQKQAELNRRIAILDAFTGTRSPNLYYFSKKEAQHIVDTVNDTYDRLADSLYDGLLFQTRLRPYLDAIRLRINEAGEYGIDYSGVAALFDEVHAKKPGKAFTDLGELLAKGNADGKNTAMAPLAEQFVQFAAEAEQNGTFTQYADVLGKKNLETLGHRIGSDGDDSLSGNESANYLSGENGDDTLNGYGGNDILNGGAGNDTLKGDNGDDTLNGGAGNDKLYGGNGHDTLVGGAGDDHMQGGDYESDTYLFAKGHGKDNIYDWARNDDEADKLVFKGAKAQDAVFGREGVDLTIRAYGNEQDQVNIQGFFSRVSSNQHHFQFDDATLKVDDIARRTFEFNSTSGNGWITDDTIHGTAGNDSISGGDGNDTLNGNDGNDTLNGDNGDDTLNGNDGNDTLNGDNGDDTLNGGAGNDKLYGGNGHDTLVGGAGDDHMQGGDYESDTYLFAKGHGKDNVYDWAHNDEEADKLVFKGAKAQGTVFGREGADLTIRAYGNEQDQVNIQGFFSRVSSNQHHFQFDDATLKVSDIAQKTFEYDSTSGNGWITDDTIHGTAGNDSISGGDGNDTLNGNDGNDTLNGDNGDDTLNGNDGNDTLNGDNGDDTLNGGAGNDKLYGGKGHDTLVGGAGDDHMEGGDYESDTYLFAKGHGKDNVYDWSRGTTEADTLVFHGAKAKDAVFGRVGGDLTIRAYGNESDQVTVQSYYDRPGQNHYNLRFDDVTYDAANIHSRDLLKDGLPSASVAATEENSASQTATDTVASAQTVKEAKAEAAPASSVGTAQTAENATAQTATDTAASAQTVKEAKAETVPATSVGTSPTEKAAVAQQATGADRDTTATAPVKALAAQAESAGQQGGVATTDSHPVTPTTIGTQSAATASDAKAAAQAQHLIEAMAAFDTRSATADNLATPPLQQPPLAAAAADSTVKPLLP</sequence>
<dbReference type="PROSITE" id="PS00330">
    <property type="entry name" value="HEMOLYSIN_CALCIUM"/>
    <property type="match status" value="9"/>
</dbReference>
<dbReference type="GO" id="GO:0004035">
    <property type="term" value="F:alkaline phosphatase activity"/>
    <property type="evidence" value="ECO:0007669"/>
    <property type="project" value="UniProtKB-EC"/>
</dbReference>
<dbReference type="InterPro" id="IPR011049">
    <property type="entry name" value="Serralysin-like_metalloprot_C"/>
</dbReference>
<feature type="compositionally biased region" description="Low complexity" evidence="9">
    <location>
        <begin position="1383"/>
        <end position="1413"/>
    </location>
</feature>
<feature type="region of interest" description="Disordered" evidence="9">
    <location>
        <begin position="208"/>
        <end position="232"/>
    </location>
</feature>
<keyword evidence="4" id="KW-0800">Toxin</keyword>
<dbReference type="InterPro" id="IPR003995">
    <property type="entry name" value="RTX_toxin_determinant-A"/>
</dbReference>
<dbReference type="EC" id="3.1.3.1" evidence="10"/>
<dbReference type="EMBL" id="FKLO01000003">
    <property type="protein sequence ID" value="SAM56897.1"/>
    <property type="molecule type" value="Genomic_DNA"/>
</dbReference>
<evidence type="ECO:0000256" key="1">
    <source>
        <dbReference type="ARBA" id="ARBA00004370"/>
    </source>
</evidence>
<evidence type="ECO:0000313" key="10">
    <source>
        <dbReference type="EMBL" id="SAM56897.1"/>
    </source>
</evidence>
<comment type="subcellular location">
    <subcellularLocation>
        <location evidence="1">Membrane</location>
    </subcellularLocation>
    <subcellularLocation>
        <location evidence="2">Secreted</location>
    </subcellularLocation>
</comment>
<feature type="region of interest" description="Disordered" evidence="9">
    <location>
        <begin position="1374"/>
        <end position="1487"/>
    </location>
</feature>
<reference evidence="11" key="1">
    <citation type="submission" date="2016-04" db="EMBL/GenBank/DDBJ databases">
        <authorList>
            <person name="Tagini F."/>
        </authorList>
    </citation>
    <scope>NUCLEOTIDE SEQUENCE [LARGE SCALE GENOMIC DNA]</scope>
    <source>
        <strain evidence="11">CHUV0807</strain>
    </source>
</reference>
<dbReference type="InterPro" id="IPR001343">
    <property type="entry name" value="Hemolysn_Ca-bd"/>
</dbReference>